<evidence type="ECO:0000313" key="3">
    <source>
        <dbReference type="EMBL" id="MFC6763571.1"/>
    </source>
</evidence>
<dbReference type="GO" id="GO:0006355">
    <property type="term" value="P:regulation of DNA-templated transcription"/>
    <property type="evidence" value="ECO:0007669"/>
    <property type="project" value="UniProtKB-ARBA"/>
</dbReference>
<dbReference type="Pfam" id="PF12802">
    <property type="entry name" value="MarR_2"/>
    <property type="match status" value="1"/>
</dbReference>
<dbReference type="RefSeq" id="WP_273736688.1">
    <property type="nucleotide sequence ID" value="NZ_JAQIVI010000004.1"/>
</dbReference>
<proteinExistence type="predicted"/>
<dbReference type="InterPro" id="IPR036390">
    <property type="entry name" value="WH_DNA-bd_sf"/>
</dbReference>
<dbReference type="InterPro" id="IPR011991">
    <property type="entry name" value="ArsR-like_HTH"/>
</dbReference>
<dbReference type="CDD" id="cd00090">
    <property type="entry name" value="HTH_ARSR"/>
    <property type="match status" value="1"/>
</dbReference>
<reference evidence="3 4" key="1">
    <citation type="journal article" date="2019" name="Int. J. Syst. Evol. Microbiol.">
        <title>The Global Catalogue of Microorganisms (GCM) 10K type strain sequencing project: providing services to taxonomists for standard genome sequencing and annotation.</title>
        <authorList>
            <consortium name="The Broad Institute Genomics Platform"/>
            <consortium name="The Broad Institute Genome Sequencing Center for Infectious Disease"/>
            <person name="Wu L."/>
            <person name="Ma J."/>
        </authorList>
    </citation>
    <scope>NUCLEOTIDE SEQUENCE [LARGE SCALE GENOMIC DNA]</scope>
    <source>
        <strain evidence="3 4">LMG 29247</strain>
    </source>
</reference>
<dbReference type="Proteomes" id="UP001596383">
    <property type="component" value="Unassembled WGS sequence"/>
</dbReference>
<evidence type="ECO:0000313" key="4">
    <source>
        <dbReference type="Proteomes" id="UP001596383"/>
    </source>
</evidence>
<comment type="caution">
    <text evidence="3">The sequence shown here is derived from an EMBL/GenBank/DDBJ whole genome shotgun (WGS) entry which is preliminary data.</text>
</comment>
<name>A0ABD5SJI5_9EURY</name>
<keyword evidence="4" id="KW-1185">Reference proteome</keyword>
<accession>A0ABD5SJI5</accession>
<feature type="region of interest" description="Disordered" evidence="1">
    <location>
        <begin position="101"/>
        <end position="120"/>
    </location>
</feature>
<organism evidence="3 4">
    <name type="scientific">Natrinema soli</name>
    <dbReference type="NCBI Taxonomy" id="1930624"/>
    <lineage>
        <taxon>Archaea</taxon>
        <taxon>Methanobacteriati</taxon>
        <taxon>Methanobacteriota</taxon>
        <taxon>Stenosarchaea group</taxon>
        <taxon>Halobacteria</taxon>
        <taxon>Halobacteriales</taxon>
        <taxon>Natrialbaceae</taxon>
        <taxon>Natrinema</taxon>
    </lineage>
</organism>
<feature type="domain" description="HTH marR-type" evidence="2">
    <location>
        <begin position="25"/>
        <end position="70"/>
    </location>
</feature>
<dbReference type="AlphaFoldDB" id="A0ABD5SJI5"/>
<gene>
    <name evidence="3" type="ORF">ACFQE6_00280</name>
</gene>
<protein>
    <submittedName>
        <fullName evidence="3">MarR family transcriptional regulator</fullName>
    </submittedName>
</protein>
<feature type="compositionally biased region" description="Acidic residues" evidence="1">
    <location>
        <begin position="110"/>
        <end position="120"/>
    </location>
</feature>
<dbReference type="SUPFAM" id="SSF46785">
    <property type="entry name" value="Winged helix' DNA-binding domain"/>
    <property type="match status" value="1"/>
</dbReference>
<evidence type="ECO:0000259" key="2">
    <source>
        <dbReference type="Pfam" id="PF12802"/>
    </source>
</evidence>
<dbReference type="InterPro" id="IPR036388">
    <property type="entry name" value="WH-like_DNA-bd_sf"/>
</dbReference>
<dbReference type="Gene3D" id="1.10.10.10">
    <property type="entry name" value="Winged helix-like DNA-binding domain superfamily/Winged helix DNA-binding domain"/>
    <property type="match status" value="1"/>
</dbReference>
<evidence type="ECO:0000256" key="1">
    <source>
        <dbReference type="SAM" id="MobiDB-lite"/>
    </source>
</evidence>
<dbReference type="InterPro" id="IPR000835">
    <property type="entry name" value="HTH_MarR-typ"/>
</dbReference>
<sequence length="120" mass="13123">MPVDFREYSADQGRIDLTEGTNARTLLSFLLEHQGIGFTPAELHEEAGVARGSVSPTLSRLEQAGLVRHEGNYWAAAEDDRLAAASASIVGLATVEEDYGDDWYGQNPDWAEDLPDLSEE</sequence>
<dbReference type="EMBL" id="JBHSWV010000004">
    <property type="protein sequence ID" value="MFC6763571.1"/>
    <property type="molecule type" value="Genomic_DNA"/>
</dbReference>